<accession>A0A6J2PKU5</accession>
<dbReference type="Proteomes" id="UP000504630">
    <property type="component" value="Chromosome 4"/>
</dbReference>
<dbReference type="PRINTS" id="PR00722">
    <property type="entry name" value="CHYMOTRYPSIN"/>
</dbReference>
<keyword evidence="1" id="KW-0645">Protease</keyword>
<dbReference type="InParanoid" id="A0A6J2PKU5"/>
<dbReference type="PROSITE" id="PS50240">
    <property type="entry name" value="TRYPSIN_DOM"/>
    <property type="match status" value="1"/>
</dbReference>
<dbReference type="Pfam" id="PF00089">
    <property type="entry name" value="Trypsin"/>
    <property type="match status" value="1"/>
</dbReference>
<dbReference type="InterPro" id="IPR001254">
    <property type="entry name" value="Trypsin_dom"/>
</dbReference>
<dbReference type="InterPro" id="IPR009003">
    <property type="entry name" value="Peptidase_S1_PA"/>
</dbReference>
<dbReference type="Gene3D" id="2.40.10.10">
    <property type="entry name" value="Trypsin-like serine proteases"/>
    <property type="match status" value="1"/>
</dbReference>
<evidence type="ECO:0000313" key="7">
    <source>
        <dbReference type="Proteomes" id="UP000504630"/>
    </source>
</evidence>
<dbReference type="GO" id="GO:0004252">
    <property type="term" value="F:serine-type endopeptidase activity"/>
    <property type="evidence" value="ECO:0007669"/>
    <property type="project" value="InterPro"/>
</dbReference>
<protein>
    <submittedName>
        <fullName evidence="8">Mast cell protease 1A-like</fullName>
    </submittedName>
</protein>
<feature type="signal peptide" evidence="5">
    <location>
        <begin position="1"/>
        <end position="23"/>
    </location>
</feature>
<evidence type="ECO:0000256" key="2">
    <source>
        <dbReference type="ARBA" id="ARBA00022801"/>
    </source>
</evidence>
<dbReference type="RefSeq" id="XP_029285989.1">
    <property type="nucleotide sequence ID" value="XM_029430129.1"/>
</dbReference>
<sequence length="251" mass="27984">MMHALKRFLLFHLLACLGLHALGSEIIHGRKVPENEMTYMASVQNKAGDHVCGGFLINEDFVVTAAHCVDANPTSVVLGTHNLKKADHKMRYKVKTCKFPSYVNITKGCDIMLLKLSRKARLNRRLKRIDLPKTKIEIKDKRQCRVAGWGLTSDGKSVDELQMVDVPVVNPKDCKKQWPDLPLNVICAGGYPTNKGFCQGDSGGPLVCNGKAVGVVSYNKGNCDYPDVPNVYTNISKYLPWIRKILKKKNC</sequence>
<evidence type="ECO:0000256" key="1">
    <source>
        <dbReference type="ARBA" id="ARBA00022670"/>
    </source>
</evidence>
<dbReference type="InterPro" id="IPR018114">
    <property type="entry name" value="TRYPSIN_HIS"/>
</dbReference>
<evidence type="ECO:0000256" key="3">
    <source>
        <dbReference type="ARBA" id="ARBA00022825"/>
    </source>
</evidence>
<dbReference type="SMART" id="SM00020">
    <property type="entry name" value="Tryp_SPc"/>
    <property type="match status" value="1"/>
</dbReference>
<feature type="domain" description="Peptidase S1" evidence="6">
    <location>
        <begin position="26"/>
        <end position="247"/>
    </location>
</feature>
<dbReference type="KEGG" id="cgob:115007319"/>
<dbReference type="FunFam" id="2.40.10.10:FF:000068">
    <property type="entry name" value="transmembrane protease serine 2"/>
    <property type="match status" value="1"/>
</dbReference>
<feature type="chain" id="PRO_5026834054" evidence="5">
    <location>
        <begin position="24"/>
        <end position="251"/>
    </location>
</feature>
<dbReference type="InterPro" id="IPR043504">
    <property type="entry name" value="Peptidase_S1_PA_chymotrypsin"/>
</dbReference>
<name>A0A6J2PKU5_COTGO</name>
<evidence type="ECO:0000259" key="6">
    <source>
        <dbReference type="PROSITE" id="PS50240"/>
    </source>
</evidence>
<evidence type="ECO:0000313" key="8">
    <source>
        <dbReference type="RefSeq" id="XP_029285989.1"/>
    </source>
</evidence>
<organism evidence="7 8">
    <name type="scientific">Cottoperca gobio</name>
    <name type="common">Frogmouth</name>
    <name type="synonym">Aphritis gobio</name>
    <dbReference type="NCBI Taxonomy" id="56716"/>
    <lineage>
        <taxon>Eukaryota</taxon>
        <taxon>Metazoa</taxon>
        <taxon>Chordata</taxon>
        <taxon>Craniata</taxon>
        <taxon>Vertebrata</taxon>
        <taxon>Euteleostomi</taxon>
        <taxon>Actinopterygii</taxon>
        <taxon>Neopterygii</taxon>
        <taxon>Teleostei</taxon>
        <taxon>Neoteleostei</taxon>
        <taxon>Acanthomorphata</taxon>
        <taxon>Eupercaria</taxon>
        <taxon>Perciformes</taxon>
        <taxon>Notothenioidei</taxon>
        <taxon>Bovichtidae</taxon>
        <taxon>Cottoperca</taxon>
    </lineage>
</organism>
<dbReference type="PANTHER" id="PTHR24271">
    <property type="entry name" value="KALLIKREIN-RELATED"/>
    <property type="match status" value="1"/>
</dbReference>
<dbReference type="AlphaFoldDB" id="A0A6J2PKU5"/>
<dbReference type="FunCoup" id="A0A6J2PKU5">
    <property type="interactions" value="10"/>
</dbReference>
<gene>
    <name evidence="8" type="primary">LOC115007319</name>
</gene>
<evidence type="ECO:0000256" key="4">
    <source>
        <dbReference type="ARBA" id="ARBA00023157"/>
    </source>
</evidence>
<dbReference type="OrthoDB" id="8440449at2759"/>
<dbReference type="FunFam" id="2.40.10.10:FF:000036">
    <property type="entry name" value="Trypsin beta"/>
    <property type="match status" value="1"/>
</dbReference>
<proteinExistence type="predicted"/>
<dbReference type="CDD" id="cd00190">
    <property type="entry name" value="Tryp_SPc"/>
    <property type="match status" value="1"/>
</dbReference>
<keyword evidence="2" id="KW-0378">Hydrolase</keyword>
<evidence type="ECO:0000256" key="5">
    <source>
        <dbReference type="SAM" id="SignalP"/>
    </source>
</evidence>
<dbReference type="SUPFAM" id="SSF50494">
    <property type="entry name" value="Trypsin-like serine proteases"/>
    <property type="match status" value="1"/>
</dbReference>
<dbReference type="InterPro" id="IPR001314">
    <property type="entry name" value="Peptidase_S1A"/>
</dbReference>
<keyword evidence="3" id="KW-0720">Serine protease</keyword>
<dbReference type="PANTHER" id="PTHR24271:SF87">
    <property type="entry name" value="ARGININE ESTERASE-LIKE-RELATED"/>
    <property type="match status" value="1"/>
</dbReference>
<keyword evidence="5" id="KW-0732">Signal</keyword>
<dbReference type="GO" id="GO:0006508">
    <property type="term" value="P:proteolysis"/>
    <property type="evidence" value="ECO:0007669"/>
    <property type="project" value="UniProtKB-KW"/>
</dbReference>
<keyword evidence="4" id="KW-1015">Disulfide bond</keyword>
<keyword evidence="7" id="KW-1185">Reference proteome</keyword>
<reference evidence="8" key="1">
    <citation type="submission" date="2025-08" db="UniProtKB">
        <authorList>
            <consortium name="RefSeq"/>
        </authorList>
    </citation>
    <scope>IDENTIFICATION</scope>
</reference>
<dbReference type="GeneID" id="115007319"/>
<dbReference type="PROSITE" id="PS00134">
    <property type="entry name" value="TRYPSIN_HIS"/>
    <property type="match status" value="1"/>
</dbReference>